<evidence type="ECO:0000313" key="2">
    <source>
        <dbReference type="Proteomes" id="UP000576152"/>
    </source>
</evidence>
<accession>A0ABR6HJY1</accession>
<gene>
    <name evidence="1" type="ORF">FHS00_000252</name>
</gene>
<evidence type="ECO:0000313" key="1">
    <source>
        <dbReference type="EMBL" id="MBB3710699.1"/>
    </source>
</evidence>
<dbReference type="EMBL" id="JACIBX010000001">
    <property type="protein sequence ID" value="MBB3710699.1"/>
    <property type="molecule type" value="Genomic_DNA"/>
</dbReference>
<dbReference type="Pfam" id="PF20083">
    <property type="entry name" value="DUF6477"/>
    <property type="match status" value="1"/>
</dbReference>
<sequence>MLEPMSRIAALRRPQILVDAARFGIDQYDRARLLPRLIGPGPCGPARAVTLLLDREAEQEQRRRAGTGDYRPARHVELIVALMAEARLWRAARPS</sequence>
<dbReference type="InterPro" id="IPR045516">
    <property type="entry name" value="DUF6477"/>
</dbReference>
<dbReference type="RefSeq" id="WP_183469102.1">
    <property type="nucleotide sequence ID" value="NZ_JACIBX010000001.1"/>
</dbReference>
<keyword evidence="2" id="KW-1185">Reference proteome</keyword>
<dbReference type="Proteomes" id="UP000576152">
    <property type="component" value="Unassembled WGS sequence"/>
</dbReference>
<organism evidence="1 2">
    <name type="scientific">Limimaricola variabilis</name>
    <dbReference type="NCBI Taxonomy" id="1492771"/>
    <lineage>
        <taxon>Bacteria</taxon>
        <taxon>Pseudomonadati</taxon>
        <taxon>Pseudomonadota</taxon>
        <taxon>Alphaproteobacteria</taxon>
        <taxon>Rhodobacterales</taxon>
        <taxon>Paracoccaceae</taxon>
        <taxon>Limimaricola</taxon>
    </lineage>
</organism>
<proteinExistence type="predicted"/>
<name>A0ABR6HJY1_9RHOB</name>
<comment type="caution">
    <text evidence="1">The sequence shown here is derived from an EMBL/GenBank/DDBJ whole genome shotgun (WGS) entry which is preliminary data.</text>
</comment>
<reference evidence="1 2" key="1">
    <citation type="submission" date="2020-08" db="EMBL/GenBank/DDBJ databases">
        <title>Genomic Encyclopedia of Type Strains, Phase III (KMG-III): the genomes of soil and plant-associated and newly described type strains.</title>
        <authorList>
            <person name="Whitman W."/>
        </authorList>
    </citation>
    <scope>NUCLEOTIDE SEQUENCE [LARGE SCALE GENOMIC DNA]</scope>
    <source>
        <strain evidence="1 2">CECT 8572</strain>
    </source>
</reference>
<protein>
    <submittedName>
        <fullName evidence="1">Uncharacterized protein</fullName>
    </submittedName>
</protein>